<name>A0ABV0P4R0_9TELE</name>
<dbReference type="Proteomes" id="UP001476798">
    <property type="component" value="Unassembled WGS sequence"/>
</dbReference>
<dbReference type="EMBL" id="JAHRIO010061212">
    <property type="protein sequence ID" value="MEQ2178642.1"/>
    <property type="molecule type" value="Genomic_DNA"/>
</dbReference>
<comment type="caution">
    <text evidence="1">The sequence shown here is derived from an EMBL/GenBank/DDBJ whole genome shotgun (WGS) entry which is preliminary data.</text>
</comment>
<organism evidence="1 2">
    <name type="scientific">Goodea atripinnis</name>
    <dbReference type="NCBI Taxonomy" id="208336"/>
    <lineage>
        <taxon>Eukaryota</taxon>
        <taxon>Metazoa</taxon>
        <taxon>Chordata</taxon>
        <taxon>Craniata</taxon>
        <taxon>Vertebrata</taxon>
        <taxon>Euteleostomi</taxon>
        <taxon>Actinopterygii</taxon>
        <taxon>Neopterygii</taxon>
        <taxon>Teleostei</taxon>
        <taxon>Neoteleostei</taxon>
        <taxon>Acanthomorphata</taxon>
        <taxon>Ovalentaria</taxon>
        <taxon>Atherinomorphae</taxon>
        <taxon>Cyprinodontiformes</taxon>
        <taxon>Goodeidae</taxon>
        <taxon>Goodea</taxon>
    </lineage>
</organism>
<sequence>MLFSHGAEHIWVVPGCQRLVEVWEPVTDMLIRCGAACVLIISCCRRRKASELCDQGNHQSFIRLSHQQHGLHSSGLDVFMCESGCGVGEAKVGSRLLTRPLLTERTVCSVVY</sequence>
<evidence type="ECO:0000313" key="2">
    <source>
        <dbReference type="Proteomes" id="UP001476798"/>
    </source>
</evidence>
<reference evidence="1 2" key="1">
    <citation type="submission" date="2021-06" db="EMBL/GenBank/DDBJ databases">
        <authorList>
            <person name="Palmer J.M."/>
        </authorList>
    </citation>
    <scope>NUCLEOTIDE SEQUENCE [LARGE SCALE GENOMIC DNA]</scope>
    <source>
        <strain evidence="1 2">GA_2019</strain>
        <tissue evidence="1">Muscle</tissue>
    </source>
</reference>
<evidence type="ECO:0000313" key="1">
    <source>
        <dbReference type="EMBL" id="MEQ2178642.1"/>
    </source>
</evidence>
<protein>
    <submittedName>
        <fullName evidence="1">Uncharacterized protein</fullName>
    </submittedName>
</protein>
<proteinExistence type="predicted"/>
<accession>A0ABV0P4R0</accession>
<keyword evidence="2" id="KW-1185">Reference proteome</keyword>
<gene>
    <name evidence="1" type="ORF">GOODEAATRI_016238</name>
</gene>